<evidence type="ECO:0000313" key="2">
    <source>
        <dbReference type="EMBL" id="MBT1706935.1"/>
    </source>
</evidence>
<dbReference type="RefSeq" id="WP_254082517.1">
    <property type="nucleotide sequence ID" value="NZ_JAHESE010000001.1"/>
</dbReference>
<dbReference type="Pfam" id="PF07676">
    <property type="entry name" value="PD40"/>
    <property type="match status" value="4"/>
</dbReference>
<reference evidence="2 3" key="1">
    <citation type="submission" date="2021-05" db="EMBL/GenBank/DDBJ databases">
        <title>A Polyphasic approach of four new species of the genus Ohtaekwangia: Ohtaekwangia histidinii sp. nov., Ohtaekwangia cretensis sp. nov., Ohtaekwangia indiensis sp. nov., Ohtaekwangia reichenbachii sp. nov. from diverse environment.</title>
        <authorList>
            <person name="Octaviana S."/>
        </authorList>
    </citation>
    <scope>NUCLEOTIDE SEQUENCE [LARGE SCALE GENOMIC DNA]</scope>
    <source>
        <strain evidence="2 3">PWU5</strain>
    </source>
</reference>
<gene>
    <name evidence="2" type="ORF">KK062_01800</name>
</gene>
<dbReference type="AlphaFoldDB" id="A0AAP2GT58"/>
<evidence type="ECO:0000256" key="1">
    <source>
        <dbReference type="SAM" id="SignalP"/>
    </source>
</evidence>
<dbReference type="InterPro" id="IPR011042">
    <property type="entry name" value="6-blade_b-propeller_TolB-like"/>
</dbReference>
<sequence length="527" mass="57490">MTKTSLLFLLLGLTALPACAQSKVRKLPGIINHPSLDVSSPYISHDGNALLFVSNSGQDGAPAVMYTSRETDWSTPVELPKYLSTRLNFFYGYALSADGRKLYFTCAKSPVVGGYDIFVSELKGTTWSTPENFGAPINSKPNDGCPSFTPDGNALYFMRCDKMDQRKAGGCQLFRTVKKSNGQWEEPVALPESINTGNAQAPRIMADGETLIFSSDKAGGKGGMDLYMSRLKNGSWSAPVPLDFVNTAEDDQYVSVAALGRYLLKEAPGSRNNREITEFLIPDNLRPKGIMKLEGKISDASGAATPAYVSVSDMTTGKRVYNGRPAGDGSYYVYLPEGTRYELSVDPEQSQVSYFSRQLDLTGDKVPQKEKVNVTLKQPAVGDEIVLDAVQFKPSSSTLQATSDNALKQLARFIKANPGFKFEIQVLLSGYVEDANRSSADLTEVSVDSIYTKYDDIDSLGQLYKRDTIMVKKLFHNDRTQAQAQAIINFLVSQGASSGSITYFVNAIPAALPENKKLTVKAVVRKG</sequence>
<keyword evidence="1" id="KW-0732">Signal</keyword>
<feature type="chain" id="PRO_5042896399" evidence="1">
    <location>
        <begin position="21"/>
        <end position="527"/>
    </location>
</feature>
<dbReference type="SUPFAM" id="SSF69304">
    <property type="entry name" value="Tricorn protease N-terminal domain"/>
    <property type="match status" value="1"/>
</dbReference>
<dbReference type="EMBL" id="JAHESE010000001">
    <property type="protein sequence ID" value="MBT1706935.1"/>
    <property type="molecule type" value="Genomic_DNA"/>
</dbReference>
<proteinExistence type="predicted"/>
<protein>
    <submittedName>
        <fullName evidence="2">PD40 domain-containing protein</fullName>
    </submittedName>
</protein>
<dbReference type="Gene3D" id="2.120.10.30">
    <property type="entry name" value="TolB, C-terminal domain"/>
    <property type="match status" value="1"/>
</dbReference>
<comment type="caution">
    <text evidence="2">The sequence shown here is derived from an EMBL/GenBank/DDBJ whole genome shotgun (WGS) entry which is preliminary data.</text>
</comment>
<organism evidence="2 3">
    <name type="scientific">Dawidia cretensis</name>
    <dbReference type="NCBI Taxonomy" id="2782350"/>
    <lineage>
        <taxon>Bacteria</taxon>
        <taxon>Pseudomonadati</taxon>
        <taxon>Bacteroidota</taxon>
        <taxon>Cytophagia</taxon>
        <taxon>Cytophagales</taxon>
        <taxon>Chryseotaleaceae</taxon>
        <taxon>Dawidia</taxon>
    </lineage>
</organism>
<dbReference type="Gene3D" id="3.30.1330.60">
    <property type="entry name" value="OmpA-like domain"/>
    <property type="match status" value="1"/>
</dbReference>
<dbReference type="InterPro" id="IPR036737">
    <property type="entry name" value="OmpA-like_sf"/>
</dbReference>
<evidence type="ECO:0000313" key="3">
    <source>
        <dbReference type="Proteomes" id="UP001319080"/>
    </source>
</evidence>
<feature type="signal peptide" evidence="1">
    <location>
        <begin position="1"/>
        <end position="20"/>
    </location>
</feature>
<dbReference type="InterPro" id="IPR011659">
    <property type="entry name" value="WD40"/>
</dbReference>
<accession>A0AAP2GT58</accession>
<keyword evidence="3" id="KW-1185">Reference proteome</keyword>
<name>A0AAP2GT58_9BACT</name>
<dbReference type="Proteomes" id="UP001319080">
    <property type="component" value="Unassembled WGS sequence"/>
</dbReference>